<proteinExistence type="predicted"/>
<sequence>MAYNFPSTISAARISTFISTAAWIQGTVATAGDVWLPDDALNNFLQRQSRAVLSRRDDNNGTAPAPGGVAPPESEDSSVGDEESLDSSDSSADGESGAADGSGIHPTI</sequence>
<dbReference type="RefSeq" id="XP_046004174.1">
    <property type="nucleotide sequence ID" value="XM_046162868.1"/>
</dbReference>
<organism evidence="2 3">
    <name type="scientific">Microdochium trichocladiopsis</name>
    <dbReference type="NCBI Taxonomy" id="1682393"/>
    <lineage>
        <taxon>Eukaryota</taxon>
        <taxon>Fungi</taxon>
        <taxon>Dikarya</taxon>
        <taxon>Ascomycota</taxon>
        <taxon>Pezizomycotina</taxon>
        <taxon>Sordariomycetes</taxon>
        <taxon>Xylariomycetidae</taxon>
        <taxon>Xylariales</taxon>
        <taxon>Microdochiaceae</taxon>
        <taxon>Microdochium</taxon>
    </lineage>
</organism>
<keyword evidence="3" id="KW-1185">Reference proteome</keyword>
<feature type="compositionally biased region" description="Acidic residues" evidence="1">
    <location>
        <begin position="73"/>
        <end position="86"/>
    </location>
</feature>
<evidence type="ECO:0000313" key="2">
    <source>
        <dbReference type="EMBL" id="KAH7010643.1"/>
    </source>
</evidence>
<feature type="compositionally biased region" description="Low complexity" evidence="1">
    <location>
        <begin position="61"/>
        <end position="72"/>
    </location>
</feature>
<gene>
    <name evidence="2" type="ORF">B0I36DRAFT_436934</name>
</gene>
<evidence type="ECO:0000256" key="1">
    <source>
        <dbReference type="SAM" id="MobiDB-lite"/>
    </source>
</evidence>
<comment type="caution">
    <text evidence="2">The sequence shown here is derived from an EMBL/GenBank/DDBJ whole genome shotgun (WGS) entry which is preliminary data.</text>
</comment>
<feature type="compositionally biased region" description="Low complexity" evidence="1">
    <location>
        <begin position="87"/>
        <end position="108"/>
    </location>
</feature>
<feature type="region of interest" description="Disordered" evidence="1">
    <location>
        <begin position="52"/>
        <end position="108"/>
    </location>
</feature>
<reference evidence="2" key="1">
    <citation type="journal article" date="2021" name="Nat. Commun.">
        <title>Genetic determinants of endophytism in the Arabidopsis root mycobiome.</title>
        <authorList>
            <person name="Mesny F."/>
            <person name="Miyauchi S."/>
            <person name="Thiergart T."/>
            <person name="Pickel B."/>
            <person name="Atanasova L."/>
            <person name="Karlsson M."/>
            <person name="Huettel B."/>
            <person name="Barry K.W."/>
            <person name="Haridas S."/>
            <person name="Chen C."/>
            <person name="Bauer D."/>
            <person name="Andreopoulos W."/>
            <person name="Pangilinan J."/>
            <person name="LaButti K."/>
            <person name="Riley R."/>
            <person name="Lipzen A."/>
            <person name="Clum A."/>
            <person name="Drula E."/>
            <person name="Henrissat B."/>
            <person name="Kohler A."/>
            <person name="Grigoriev I.V."/>
            <person name="Martin F.M."/>
            <person name="Hacquard S."/>
        </authorList>
    </citation>
    <scope>NUCLEOTIDE SEQUENCE</scope>
    <source>
        <strain evidence="2">MPI-CAGE-CH-0230</strain>
    </source>
</reference>
<dbReference type="GeneID" id="70192414"/>
<dbReference type="AlphaFoldDB" id="A0A9P8XPZ1"/>
<dbReference type="Proteomes" id="UP000756346">
    <property type="component" value="Unassembled WGS sequence"/>
</dbReference>
<evidence type="ECO:0000313" key="3">
    <source>
        <dbReference type="Proteomes" id="UP000756346"/>
    </source>
</evidence>
<protein>
    <submittedName>
        <fullName evidence="2">Uncharacterized protein</fullName>
    </submittedName>
</protein>
<accession>A0A9P8XPZ1</accession>
<dbReference type="EMBL" id="JAGTJQ010000017">
    <property type="protein sequence ID" value="KAH7010643.1"/>
    <property type="molecule type" value="Genomic_DNA"/>
</dbReference>
<name>A0A9P8XPZ1_9PEZI</name>
<dbReference type="OrthoDB" id="4779330at2759"/>